<comment type="caution">
    <text evidence="2">The sequence shown here is derived from an EMBL/GenBank/DDBJ whole genome shotgun (WGS) entry which is preliminary data.</text>
</comment>
<organism evidence="2 3">
    <name type="scientific">Agaricus bisporus var. burnettii</name>
    <dbReference type="NCBI Taxonomy" id="192524"/>
    <lineage>
        <taxon>Eukaryota</taxon>
        <taxon>Fungi</taxon>
        <taxon>Dikarya</taxon>
        <taxon>Basidiomycota</taxon>
        <taxon>Agaricomycotina</taxon>
        <taxon>Agaricomycetes</taxon>
        <taxon>Agaricomycetidae</taxon>
        <taxon>Agaricales</taxon>
        <taxon>Agaricineae</taxon>
        <taxon>Agaricaceae</taxon>
        <taxon>Agaricus</taxon>
    </lineage>
</organism>
<feature type="compositionally biased region" description="Polar residues" evidence="1">
    <location>
        <begin position="250"/>
        <end position="263"/>
    </location>
</feature>
<dbReference type="EMBL" id="JABXXO010000003">
    <property type="protein sequence ID" value="KAF7783059.1"/>
    <property type="molecule type" value="Genomic_DNA"/>
</dbReference>
<sequence length="278" mass="30438">MLTWKTTGSFGMSSTVITPSIHTASKIRRKPTSTYKSPSENDADPLIPIPISVPQSRSLPTQSQTPSTVEKFRNFSRKRQRDGARSLPLYHPLGKLALSLPPLIPTDFGLPSQRTLQETHQESSRRSRRFSAKVSDAGEGMDGIGPTVSSIAAVAANEIKRTSPRKKRVNGGNGRRRRKDVDDGDATYPAKRTRQTRTGGGIDNDLDDTPAHGDGASEADGPERRSTRSRARHRTSSEIDSVEGQHTRDTPSPTDDNIQQSTLEEISEEKGEEGNEGR</sequence>
<dbReference type="AlphaFoldDB" id="A0A8H7KJZ2"/>
<protein>
    <submittedName>
        <fullName evidence="2">Uncharacterized protein</fullName>
    </submittedName>
</protein>
<gene>
    <name evidence="2" type="ORF">Agabi119p4_2435</name>
</gene>
<accession>A0A8H7KJZ2</accession>
<feature type="region of interest" description="Disordered" evidence="1">
    <location>
        <begin position="23"/>
        <end position="70"/>
    </location>
</feature>
<proteinExistence type="predicted"/>
<name>A0A8H7KJZ2_AGABI</name>
<evidence type="ECO:0000313" key="2">
    <source>
        <dbReference type="EMBL" id="KAF7783059.1"/>
    </source>
</evidence>
<evidence type="ECO:0000313" key="3">
    <source>
        <dbReference type="Proteomes" id="UP000629468"/>
    </source>
</evidence>
<reference evidence="2 3" key="1">
    <citation type="journal article" name="Sci. Rep.">
        <title>Telomere-to-telomere assembled and centromere annotated genomes of the two main subspecies of the button mushroom Agaricus bisporus reveal especially polymorphic chromosome ends.</title>
        <authorList>
            <person name="Sonnenberg A.S.M."/>
            <person name="Sedaghat-Telgerd N."/>
            <person name="Lavrijssen B."/>
            <person name="Ohm R.A."/>
            <person name="Hendrickx P.M."/>
            <person name="Scholtmeijer K."/>
            <person name="Baars J.J.P."/>
            <person name="van Peer A."/>
        </authorList>
    </citation>
    <scope>NUCLEOTIDE SEQUENCE [LARGE SCALE GENOMIC DNA]</scope>
    <source>
        <strain evidence="2 3">H119_p4</strain>
    </source>
</reference>
<evidence type="ECO:0000256" key="1">
    <source>
        <dbReference type="SAM" id="MobiDB-lite"/>
    </source>
</evidence>
<feature type="compositionally biased region" description="Basic residues" evidence="1">
    <location>
        <begin position="162"/>
        <end position="178"/>
    </location>
</feature>
<feature type="compositionally biased region" description="Polar residues" evidence="1">
    <location>
        <begin position="53"/>
        <end position="68"/>
    </location>
</feature>
<feature type="region of interest" description="Disordered" evidence="1">
    <location>
        <begin position="115"/>
        <end position="146"/>
    </location>
</feature>
<feature type="region of interest" description="Disordered" evidence="1">
    <location>
        <begin position="159"/>
        <end position="278"/>
    </location>
</feature>
<feature type="compositionally biased region" description="Basic and acidic residues" evidence="1">
    <location>
        <begin position="268"/>
        <end position="278"/>
    </location>
</feature>
<dbReference type="Proteomes" id="UP000629468">
    <property type="component" value="Unassembled WGS sequence"/>
</dbReference>